<keyword evidence="4 5" id="KW-0408">Iron</keyword>
<keyword evidence="5" id="KW-0503">Monooxygenase</keyword>
<dbReference type="GO" id="GO:0004497">
    <property type="term" value="F:monooxygenase activity"/>
    <property type="evidence" value="ECO:0007669"/>
    <property type="project" value="UniProtKB-KW"/>
</dbReference>
<evidence type="ECO:0000256" key="1">
    <source>
        <dbReference type="ARBA" id="ARBA00001971"/>
    </source>
</evidence>
<dbReference type="RefSeq" id="WP_141463777.1">
    <property type="nucleotide sequence ID" value="NZ_RBZW01000016.1"/>
</dbReference>
<reference evidence="7 8" key="1">
    <citation type="submission" date="2018-10" db="EMBL/GenBank/DDBJ databases">
        <title>Natronolimnobius sp. XQ-INN 246 isolated from Inner Mongolia Autonomous Region of China.</title>
        <authorList>
            <person name="Xue Q."/>
        </authorList>
    </citation>
    <scope>NUCLEOTIDE SEQUENCE [LARGE SCALE GENOMIC DNA]</scope>
    <source>
        <strain evidence="7 8">XQ-INN 246</strain>
    </source>
</reference>
<evidence type="ECO:0000313" key="7">
    <source>
        <dbReference type="EMBL" id="THE65703.1"/>
    </source>
</evidence>
<keyword evidence="8" id="KW-1185">Reference proteome</keyword>
<dbReference type="InterPro" id="IPR002403">
    <property type="entry name" value="Cyt_P450_E_grp-IV"/>
</dbReference>
<keyword evidence="5" id="KW-0349">Heme</keyword>
<sequence length="472" mass="52443">MTETHSPQSEEQSTTTDRSSADLPPGPRGLPLLGNTLSIGRDPLGFVESARAYGDVVSYEAYGDDAALLFDPHAVETVLVSRADEVRKGEFETDFGELVAPEGVAFTEGEQWRRQRQLLQSSFTPDRVYGYADEMVAEVIPLLEELDDGETVALRDAMATYTLRVLTRTLFDLPLEDEGAETVRRTVTAIQTYASPRRLAIGSLLPSWFPDRVEREYEASMAALEALVDDLVARRRETDASGDDLLSVLAGAQYPDGARPSPDEVRDQLVTFLFAGHETTAMALAVACWLVAGRPDVRAELDRELEAVCDDGDPGLDDLDDLVYTEAVVRETMRLYPPITGVYREPETEMVLSGYRVPAGTTLQLSVYGIQRDDRWWDEPETFRPERWLADGDSSSGERTLESAPDRPEYAYFPFGGGPRHCLGMRFAMLELQLALATIVRHVEFDRVTDSLEPSLGVTLDPGPLEVRVRQR</sequence>
<evidence type="ECO:0000256" key="6">
    <source>
        <dbReference type="SAM" id="MobiDB-lite"/>
    </source>
</evidence>
<comment type="cofactor">
    <cofactor evidence="1">
        <name>heme</name>
        <dbReference type="ChEBI" id="CHEBI:30413"/>
    </cofactor>
</comment>
<dbReference type="InterPro" id="IPR050121">
    <property type="entry name" value="Cytochrome_P450_monoxygenase"/>
</dbReference>
<evidence type="ECO:0000256" key="5">
    <source>
        <dbReference type="RuleBase" id="RU000461"/>
    </source>
</evidence>
<dbReference type="PANTHER" id="PTHR24305:SF166">
    <property type="entry name" value="CYTOCHROME P450 12A4, MITOCHONDRIAL-RELATED"/>
    <property type="match status" value="1"/>
</dbReference>
<dbReference type="InterPro" id="IPR036396">
    <property type="entry name" value="Cyt_P450_sf"/>
</dbReference>
<dbReference type="PRINTS" id="PR00385">
    <property type="entry name" value="P450"/>
</dbReference>
<dbReference type="PRINTS" id="PR00465">
    <property type="entry name" value="EP450IV"/>
</dbReference>
<proteinExistence type="inferred from homology"/>
<keyword evidence="5" id="KW-0560">Oxidoreductase</keyword>
<evidence type="ECO:0000313" key="8">
    <source>
        <dbReference type="Proteomes" id="UP000318864"/>
    </source>
</evidence>
<dbReference type="AlphaFoldDB" id="A0A4S3TQV0"/>
<dbReference type="SUPFAM" id="SSF48264">
    <property type="entry name" value="Cytochrome P450"/>
    <property type="match status" value="1"/>
</dbReference>
<evidence type="ECO:0000256" key="4">
    <source>
        <dbReference type="ARBA" id="ARBA00023004"/>
    </source>
</evidence>
<dbReference type="InterPro" id="IPR001128">
    <property type="entry name" value="Cyt_P450"/>
</dbReference>
<keyword evidence="3 5" id="KW-0479">Metal-binding</keyword>
<dbReference type="OrthoDB" id="9881at2157"/>
<dbReference type="PROSITE" id="PS00086">
    <property type="entry name" value="CYTOCHROME_P450"/>
    <property type="match status" value="1"/>
</dbReference>
<evidence type="ECO:0000256" key="3">
    <source>
        <dbReference type="ARBA" id="ARBA00022723"/>
    </source>
</evidence>
<dbReference type="GO" id="GO:0016705">
    <property type="term" value="F:oxidoreductase activity, acting on paired donors, with incorporation or reduction of molecular oxygen"/>
    <property type="evidence" value="ECO:0007669"/>
    <property type="project" value="InterPro"/>
</dbReference>
<evidence type="ECO:0000256" key="2">
    <source>
        <dbReference type="ARBA" id="ARBA00010617"/>
    </source>
</evidence>
<dbReference type="InterPro" id="IPR017972">
    <property type="entry name" value="Cyt_P450_CS"/>
</dbReference>
<protein>
    <submittedName>
        <fullName evidence="7">Cytochrome P450</fullName>
    </submittedName>
</protein>
<comment type="similarity">
    <text evidence="2 5">Belongs to the cytochrome P450 family.</text>
</comment>
<feature type="region of interest" description="Disordered" evidence="6">
    <location>
        <begin position="1"/>
        <end position="34"/>
    </location>
</feature>
<dbReference type="GO" id="GO:0005506">
    <property type="term" value="F:iron ion binding"/>
    <property type="evidence" value="ECO:0007669"/>
    <property type="project" value="InterPro"/>
</dbReference>
<feature type="compositionally biased region" description="Polar residues" evidence="6">
    <location>
        <begin position="1"/>
        <end position="18"/>
    </location>
</feature>
<dbReference type="Proteomes" id="UP000318864">
    <property type="component" value="Unassembled WGS sequence"/>
</dbReference>
<organism evidence="7 8">
    <name type="scientific">Salinadaptatus halalkaliphilus</name>
    <dbReference type="NCBI Taxonomy" id="2419781"/>
    <lineage>
        <taxon>Archaea</taxon>
        <taxon>Methanobacteriati</taxon>
        <taxon>Methanobacteriota</taxon>
        <taxon>Stenosarchaea group</taxon>
        <taxon>Halobacteria</taxon>
        <taxon>Halobacteriales</taxon>
        <taxon>Natrialbaceae</taxon>
        <taxon>Salinadaptatus</taxon>
    </lineage>
</organism>
<dbReference type="GO" id="GO:0020037">
    <property type="term" value="F:heme binding"/>
    <property type="evidence" value="ECO:0007669"/>
    <property type="project" value="InterPro"/>
</dbReference>
<dbReference type="EMBL" id="RBZW01000016">
    <property type="protein sequence ID" value="THE65703.1"/>
    <property type="molecule type" value="Genomic_DNA"/>
</dbReference>
<comment type="caution">
    <text evidence="7">The sequence shown here is derived from an EMBL/GenBank/DDBJ whole genome shotgun (WGS) entry which is preliminary data.</text>
</comment>
<dbReference type="Pfam" id="PF00067">
    <property type="entry name" value="p450"/>
    <property type="match status" value="1"/>
</dbReference>
<accession>A0A4S3TQV0</accession>
<dbReference type="PANTHER" id="PTHR24305">
    <property type="entry name" value="CYTOCHROME P450"/>
    <property type="match status" value="1"/>
</dbReference>
<name>A0A4S3TQV0_9EURY</name>
<dbReference type="Gene3D" id="1.10.630.10">
    <property type="entry name" value="Cytochrome P450"/>
    <property type="match status" value="1"/>
</dbReference>
<gene>
    <name evidence="7" type="ORF">D8Y22_05905</name>
</gene>